<evidence type="ECO:0000256" key="1">
    <source>
        <dbReference type="ARBA" id="ARBA00005277"/>
    </source>
</evidence>
<dbReference type="GO" id="GO:0000785">
    <property type="term" value="C:chromatin"/>
    <property type="evidence" value="ECO:0007669"/>
    <property type="project" value="TreeGrafter"/>
</dbReference>
<dbReference type="Proteomes" id="UP000028990">
    <property type="component" value="Unassembled WGS sequence"/>
</dbReference>
<feature type="non-terminal residue" evidence="2">
    <location>
        <position position="1"/>
    </location>
</feature>
<evidence type="ECO:0000313" key="3">
    <source>
        <dbReference type="Proteomes" id="UP000028990"/>
    </source>
</evidence>
<dbReference type="InterPro" id="IPR032743">
    <property type="entry name" value="FAM47"/>
</dbReference>
<keyword evidence="3" id="KW-1185">Reference proteome</keyword>
<dbReference type="GO" id="GO:0045815">
    <property type="term" value="P:transcription initiation-coupled chromatin remodeling"/>
    <property type="evidence" value="ECO:0007669"/>
    <property type="project" value="TreeGrafter"/>
</dbReference>
<reference evidence="2 3" key="1">
    <citation type="submission" date="2013-11" db="EMBL/GenBank/DDBJ databases">
        <title>The Damaraland mole rat (Fukomys damarensis) genome and evolution of African mole rats.</title>
        <authorList>
            <person name="Gladyshev V.N."/>
            <person name="Fang X."/>
        </authorList>
    </citation>
    <scope>NUCLEOTIDE SEQUENCE [LARGE SCALE GENOMIC DNA]</scope>
    <source>
        <tissue evidence="2">Liver</tissue>
    </source>
</reference>
<dbReference type="PANTHER" id="PTHR46449:SF3">
    <property type="entry name" value="PROTEIN FAM47E"/>
    <property type="match status" value="1"/>
</dbReference>
<evidence type="ECO:0000313" key="2">
    <source>
        <dbReference type="EMBL" id="KFO35068.1"/>
    </source>
</evidence>
<dbReference type="PANTHER" id="PTHR46449">
    <property type="entry name" value="ZGC:158260"/>
    <property type="match status" value="1"/>
</dbReference>
<dbReference type="EMBL" id="KN121891">
    <property type="protein sequence ID" value="KFO35068.1"/>
    <property type="molecule type" value="Genomic_DNA"/>
</dbReference>
<gene>
    <name evidence="2" type="ORF">H920_03522</name>
</gene>
<name>A0A091DX71_FUKDA</name>
<proteinExistence type="inferred from homology"/>
<accession>A0A091DX71</accession>
<protein>
    <submittedName>
        <fullName evidence="2">Protein FAM47E</fullName>
    </submittedName>
</protein>
<comment type="similarity">
    <text evidence="1">Belongs to the FAM47 family.</text>
</comment>
<organism evidence="2 3">
    <name type="scientific">Fukomys damarensis</name>
    <name type="common">Damaraland mole rat</name>
    <name type="synonym">Cryptomys damarensis</name>
    <dbReference type="NCBI Taxonomy" id="885580"/>
    <lineage>
        <taxon>Eukaryota</taxon>
        <taxon>Metazoa</taxon>
        <taxon>Chordata</taxon>
        <taxon>Craniata</taxon>
        <taxon>Vertebrata</taxon>
        <taxon>Euteleostomi</taxon>
        <taxon>Mammalia</taxon>
        <taxon>Eutheria</taxon>
        <taxon>Euarchontoglires</taxon>
        <taxon>Glires</taxon>
        <taxon>Rodentia</taxon>
        <taxon>Hystricomorpha</taxon>
        <taxon>Bathyergidae</taxon>
        <taxon>Fukomys</taxon>
    </lineage>
</organism>
<dbReference type="AlphaFoldDB" id="A0A091DX71"/>
<sequence length="102" mass="11774">PYNPQQVKMKYGAWYLSTGLWKRRGAGEALVDPSVSRKARDEHFEKEPWKQEAFLADLPGTVAFKDFVLSRGYSMPSFLEKVYVGKEGKRAYQKTPLKWTQA</sequence>